<dbReference type="PANTHER" id="PTHR21472:SF15">
    <property type="entry name" value="ENDONUCLEASE DOMAIN-CONTAINING 1 PROTEIN-RELATED"/>
    <property type="match status" value="1"/>
</dbReference>
<gene>
    <name evidence="5" type="ORF">E1301_Tti018083</name>
</gene>
<keyword evidence="6" id="KW-1185">Reference proteome</keyword>
<dbReference type="SMART" id="SM00477">
    <property type="entry name" value="NUC"/>
    <property type="match status" value="1"/>
</dbReference>
<dbReference type="Gene3D" id="3.40.570.10">
    <property type="entry name" value="Extracellular Endonuclease, subunit A"/>
    <property type="match status" value="1"/>
</dbReference>
<keyword evidence="5" id="KW-0378">Hydrolase</keyword>
<dbReference type="GO" id="GO:0004519">
    <property type="term" value="F:endonuclease activity"/>
    <property type="evidence" value="ECO:0007669"/>
    <property type="project" value="UniProtKB-KW"/>
</dbReference>
<evidence type="ECO:0000259" key="4">
    <source>
        <dbReference type="SMART" id="SM00892"/>
    </source>
</evidence>
<keyword evidence="1" id="KW-0175">Coiled coil</keyword>
<feature type="chain" id="PRO_5022764160" evidence="2">
    <location>
        <begin position="21"/>
        <end position="278"/>
    </location>
</feature>
<dbReference type="SUPFAM" id="SSF54060">
    <property type="entry name" value="His-Me finger endonucleases"/>
    <property type="match status" value="1"/>
</dbReference>
<dbReference type="GO" id="GO:0046872">
    <property type="term" value="F:metal ion binding"/>
    <property type="evidence" value="ECO:0007669"/>
    <property type="project" value="InterPro"/>
</dbReference>
<evidence type="ECO:0000313" key="6">
    <source>
        <dbReference type="Proteomes" id="UP000324632"/>
    </source>
</evidence>
<keyword evidence="2" id="KW-0732">Signal</keyword>
<protein>
    <submittedName>
        <fullName evidence="5">Endonuclease domain-containing 1 protein</fullName>
    </submittedName>
</protein>
<feature type="coiled-coil region" evidence="1">
    <location>
        <begin position="241"/>
        <end position="275"/>
    </location>
</feature>
<feature type="signal peptide" evidence="2">
    <location>
        <begin position="1"/>
        <end position="20"/>
    </location>
</feature>
<evidence type="ECO:0000313" key="5">
    <source>
        <dbReference type="EMBL" id="KAA0709968.1"/>
    </source>
</evidence>
<dbReference type="InterPro" id="IPR001604">
    <property type="entry name" value="Endo_G_ENPP1-like_dom"/>
</dbReference>
<evidence type="ECO:0000259" key="3">
    <source>
        <dbReference type="SMART" id="SM00477"/>
    </source>
</evidence>
<name>A0A5A9NKL9_9TELE</name>
<proteinExistence type="predicted"/>
<feature type="domain" description="ENPP1-3/EXOG-like endonuclease/phosphodiesterase" evidence="3">
    <location>
        <begin position="64"/>
        <end position="265"/>
    </location>
</feature>
<dbReference type="InterPro" id="IPR044925">
    <property type="entry name" value="His-Me_finger_sf"/>
</dbReference>
<dbReference type="GO" id="GO:0016787">
    <property type="term" value="F:hydrolase activity"/>
    <property type="evidence" value="ECO:0007669"/>
    <property type="project" value="InterPro"/>
</dbReference>
<dbReference type="PANTHER" id="PTHR21472">
    <property type="entry name" value="ENDONUCLEASE DOMAIN-CONTAINING 1 PROTEIN ENDOD1"/>
    <property type="match status" value="1"/>
</dbReference>
<dbReference type="Proteomes" id="UP000324632">
    <property type="component" value="Chromosome 16"/>
</dbReference>
<organism evidence="5 6">
    <name type="scientific">Triplophysa tibetana</name>
    <dbReference type="NCBI Taxonomy" id="1572043"/>
    <lineage>
        <taxon>Eukaryota</taxon>
        <taxon>Metazoa</taxon>
        <taxon>Chordata</taxon>
        <taxon>Craniata</taxon>
        <taxon>Vertebrata</taxon>
        <taxon>Euteleostomi</taxon>
        <taxon>Actinopterygii</taxon>
        <taxon>Neopterygii</taxon>
        <taxon>Teleostei</taxon>
        <taxon>Ostariophysi</taxon>
        <taxon>Cypriniformes</taxon>
        <taxon>Nemacheilidae</taxon>
        <taxon>Triplophysa</taxon>
    </lineage>
</organism>
<evidence type="ECO:0000256" key="1">
    <source>
        <dbReference type="SAM" id="Coils"/>
    </source>
</evidence>
<dbReference type="GO" id="GO:0003676">
    <property type="term" value="F:nucleic acid binding"/>
    <property type="evidence" value="ECO:0007669"/>
    <property type="project" value="InterPro"/>
</dbReference>
<keyword evidence="5" id="KW-0255">Endonuclease</keyword>
<reference evidence="5 6" key="1">
    <citation type="journal article" date="2019" name="Mol. Ecol. Resour.">
        <title>Chromosome-level genome assembly of Triplophysa tibetana, a fish adapted to the harsh high-altitude environment of the Tibetan Plateau.</title>
        <authorList>
            <person name="Yang X."/>
            <person name="Liu H."/>
            <person name="Ma Z."/>
            <person name="Zou Y."/>
            <person name="Zou M."/>
            <person name="Mao Y."/>
            <person name="Li X."/>
            <person name="Wang H."/>
            <person name="Chen T."/>
            <person name="Wang W."/>
            <person name="Yang R."/>
        </authorList>
    </citation>
    <scope>NUCLEOTIDE SEQUENCE [LARGE SCALE GENOMIC DNA]</scope>
    <source>
        <strain evidence="5">TTIB1903HZAU</strain>
        <tissue evidence="5">Muscle</tissue>
    </source>
</reference>
<dbReference type="SMART" id="SM00892">
    <property type="entry name" value="Endonuclease_NS"/>
    <property type="match status" value="1"/>
</dbReference>
<accession>A0A5A9NKL9</accession>
<dbReference type="OrthoDB" id="69221at2759"/>
<sequence>MMFYTRVSVLLLLTFPAVIPEVVDFSKCSEFFFKGKSPVITGILENSKSQNNQYKTICQKYENAYRFATLYDTTNRIPVFSAYKVTVDKQIERPDTTWMNEPQLEVSSVEMGMPYENQATDEDFNNCYSSDELNRGHLFPSCHSGDEVIARSTFTYTNTVPQKKSFNGGSWNRMEIDTIKLMAVNCRDEKDKKVLAHVLTGAVPGKDLLKYRVNIPSFMWMTFCCYNNKSPFSRAYWAPNQDEYNNDLRINEITLQELQKNLTENNIKVTQLFDKYCT</sequence>
<dbReference type="InterPro" id="IPR039015">
    <property type="entry name" value="ENDOD1"/>
</dbReference>
<feature type="domain" description="DNA/RNA non-specific endonuclease/pyrophosphatase/phosphodiesterase" evidence="4">
    <location>
        <begin position="63"/>
        <end position="265"/>
    </location>
</feature>
<dbReference type="EMBL" id="SOYY01000016">
    <property type="protein sequence ID" value="KAA0709968.1"/>
    <property type="molecule type" value="Genomic_DNA"/>
</dbReference>
<evidence type="ECO:0000256" key="2">
    <source>
        <dbReference type="SAM" id="SignalP"/>
    </source>
</evidence>
<keyword evidence="5" id="KW-0540">Nuclease</keyword>
<comment type="caution">
    <text evidence="5">The sequence shown here is derived from an EMBL/GenBank/DDBJ whole genome shotgun (WGS) entry which is preliminary data.</text>
</comment>
<dbReference type="InterPro" id="IPR020821">
    <property type="entry name" value="ENPP1-3/EXOG-like_nuc-like"/>
</dbReference>
<dbReference type="Pfam" id="PF01223">
    <property type="entry name" value="Endonuclease_NS"/>
    <property type="match status" value="1"/>
</dbReference>
<dbReference type="InterPro" id="IPR044929">
    <property type="entry name" value="DNA/RNA_non-sp_Endonuclease_sf"/>
</dbReference>
<dbReference type="AlphaFoldDB" id="A0A5A9NKL9"/>